<feature type="transmembrane region" description="Helical" evidence="7">
    <location>
        <begin position="184"/>
        <end position="203"/>
    </location>
</feature>
<dbReference type="PANTHER" id="PTHR42865:SF5">
    <property type="entry name" value="L-CYSTINE TRANSPORTER TCYP"/>
    <property type="match status" value="1"/>
</dbReference>
<comment type="similarity">
    <text evidence="2">Belongs to the dicarboxylate/amino acid:cation symporter (DAACS) (TC 2.A.23) family.</text>
</comment>
<feature type="transmembrane region" description="Helical" evidence="7">
    <location>
        <begin position="71"/>
        <end position="93"/>
    </location>
</feature>
<comment type="caution">
    <text evidence="8">The sequence shown here is derived from an EMBL/GenBank/DDBJ whole genome shotgun (WGS) entry which is preliminary data.</text>
</comment>
<dbReference type="PRINTS" id="PR00173">
    <property type="entry name" value="EDTRNSPORT"/>
</dbReference>
<dbReference type="GO" id="GO:0015293">
    <property type="term" value="F:symporter activity"/>
    <property type="evidence" value="ECO:0007669"/>
    <property type="project" value="InterPro"/>
</dbReference>
<dbReference type="Pfam" id="PF00375">
    <property type="entry name" value="SDF"/>
    <property type="match status" value="1"/>
</dbReference>
<evidence type="ECO:0000256" key="6">
    <source>
        <dbReference type="ARBA" id="ARBA00023136"/>
    </source>
</evidence>
<evidence type="ECO:0000256" key="1">
    <source>
        <dbReference type="ARBA" id="ARBA00004141"/>
    </source>
</evidence>
<sequence length="472" mass="48870">MAINVILNLVAAAVLLGVLYILQRRNASFSVRVFTGMGLGVALGAVLQAIYGVTAPELATTNEYLDIVGSGYIKLLQMIIMPLIMVSIVSAILKLKGIDSLGKISALTIGTLMLTTLVAAVIGILMAKAFSLTAVGLTASAADVARGVYLEGKVGTAQAISLPNMLLSFLPANPFLDLTGARKTSTIAVVIFAVFIGVAATGIHDKKPELFSSFDHFVKVAHAIVMRIVTLVLRLTPYGVFALMAGMVSTSSPTDILHLIDFVLASYSALLLMFMVHLLIVTGAGLNPLRFVKKILPVLTFAFTSRSSAGSIPMSVATQTQRLGTSEGIANFAASIGATIGQNGCAGIYPAMLAIMIAPTVGIDPFTFNFIAPLLAIITIGSVGVAGVGGGATFAALIVLSSMNLPVALAGLLISIEPLIDMGRTALNVSGSITAGTLTSRVMGETDMAVFNSDADLSIDSDSSDKDNSKRA</sequence>
<dbReference type="EMBL" id="LROM01000115">
    <property type="protein sequence ID" value="OEZ95976.1"/>
    <property type="molecule type" value="Genomic_DNA"/>
</dbReference>
<feature type="transmembrane region" description="Helical" evidence="7">
    <location>
        <begin position="224"/>
        <end position="244"/>
    </location>
</feature>
<dbReference type="Proteomes" id="UP000175989">
    <property type="component" value="Unassembled WGS sequence"/>
</dbReference>
<dbReference type="InterPro" id="IPR001991">
    <property type="entry name" value="Na-dicarboxylate_symporter"/>
</dbReference>
<dbReference type="InterPro" id="IPR036458">
    <property type="entry name" value="Na:dicarbo_symporter_sf"/>
</dbReference>
<keyword evidence="9" id="KW-1185">Reference proteome</keyword>
<dbReference type="PANTHER" id="PTHR42865">
    <property type="entry name" value="PROTON/GLUTAMATE-ASPARTATE SYMPORTER"/>
    <property type="match status" value="1"/>
</dbReference>
<dbReference type="AlphaFoldDB" id="A0A1E7WDM0"/>
<keyword evidence="3" id="KW-0813">Transport</keyword>
<keyword evidence="4 7" id="KW-0812">Transmembrane</keyword>
<evidence type="ECO:0000313" key="8">
    <source>
        <dbReference type="EMBL" id="OEZ95976.1"/>
    </source>
</evidence>
<reference evidence="9" key="1">
    <citation type="journal article" date="2016" name="Front. Microbiol.">
        <title>Molecular Keys to the Janthinobacterium and Duganella spp. Interaction with the Plant Pathogen Fusarium graminearum.</title>
        <authorList>
            <person name="Haack F.S."/>
            <person name="Poehlein A."/>
            <person name="Kroger C."/>
            <person name="Voigt C.A."/>
            <person name="Piepenbring M."/>
            <person name="Bode H.B."/>
            <person name="Daniel R."/>
            <person name="Schafer W."/>
            <person name="Streit W.R."/>
        </authorList>
    </citation>
    <scope>NUCLEOTIDE SEQUENCE [LARGE SCALE GENOMIC DNA]</scope>
    <source>
        <strain evidence="9">T54</strain>
    </source>
</reference>
<proteinExistence type="inferred from homology"/>
<dbReference type="SUPFAM" id="SSF118215">
    <property type="entry name" value="Proton glutamate symport protein"/>
    <property type="match status" value="1"/>
</dbReference>
<feature type="transmembrane region" description="Helical" evidence="7">
    <location>
        <begin position="366"/>
        <end position="388"/>
    </location>
</feature>
<protein>
    <submittedName>
        <fullName evidence="8">L-cystine uptake protein TcyP</fullName>
    </submittedName>
</protein>
<name>A0A1E7WDM0_9BURK</name>
<keyword evidence="5 7" id="KW-1133">Transmembrane helix</keyword>
<dbReference type="GO" id="GO:0015184">
    <property type="term" value="F:L-cystine transmembrane transporter activity"/>
    <property type="evidence" value="ECO:0007669"/>
    <property type="project" value="TreeGrafter"/>
</dbReference>
<feature type="transmembrane region" description="Helical" evidence="7">
    <location>
        <begin position="105"/>
        <end position="127"/>
    </location>
</feature>
<keyword evidence="6 7" id="KW-0472">Membrane</keyword>
<gene>
    <name evidence="8" type="primary">tcyP</name>
    <name evidence="8" type="ORF">DUPY_40770</name>
</gene>
<evidence type="ECO:0000256" key="7">
    <source>
        <dbReference type="SAM" id="Phobius"/>
    </source>
</evidence>
<evidence type="ECO:0000256" key="5">
    <source>
        <dbReference type="ARBA" id="ARBA00022989"/>
    </source>
</evidence>
<feature type="transmembrane region" description="Helical" evidence="7">
    <location>
        <begin position="29"/>
        <end position="51"/>
    </location>
</feature>
<evidence type="ECO:0000313" key="9">
    <source>
        <dbReference type="Proteomes" id="UP000175989"/>
    </source>
</evidence>
<feature type="transmembrane region" description="Helical" evidence="7">
    <location>
        <begin position="6"/>
        <end position="22"/>
    </location>
</feature>
<organism evidence="8 9">
    <name type="scientific">Duganella phyllosphaerae</name>
    <dbReference type="NCBI Taxonomy" id="762836"/>
    <lineage>
        <taxon>Bacteria</taxon>
        <taxon>Pseudomonadati</taxon>
        <taxon>Pseudomonadota</taxon>
        <taxon>Betaproteobacteria</taxon>
        <taxon>Burkholderiales</taxon>
        <taxon>Oxalobacteraceae</taxon>
        <taxon>Telluria group</taxon>
        <taxon>Duganella</taxon>
    </lineage>
</organism>
<evidence type="ECO:0000256" key="2">
    <source>
        <dbReference type="ARBA" id="ARBA00006148"/>
    </source>
</evidence>
<evidence type="ECO:0000256" key="4">
    <source>
        <dbReference type="ARBA" id="ARBA00022692"/>
    </source>
</evidence>
<feature type="transmembrane region" description="Helical" evidence="7">
    <location>
        <begin position="394"/>
        <end position="414"/>
    </location>
</feature>
<dbReference type="PATRIC" id="fig|762836.4.peg.4205"/>
<comment type="subcellular location">
    <subcellularLocation>
        <location evidence="1">Membrane</location>
        <topology evidence="1">Multi-pass membrane protein</topology>
    </subcellularLocation>
</comment>
<dbReference type="OrthoDB" id="7778689at2"/>
<accession>A0A1E7WDM0</accession>
<dbReference type="RefSeq" id="WP_070250600.1">
    <property type="nucleotide sequence ID" value="NZ_LROM01000115.1"/>
</dbReference>
<evidence type="ECO:0000256" key="3">
    <source>
        <dbReference type="ARBA" id="ARBA00022448"/>
    </source>
</evidence>
<feature type="transmembrane region" description="Helical" evidence="7">
    <location>
        <begin position="264"/>
        <end position="286"/>
    </location>
</feature>
<dbReference type="Gene3D" id="1.10.3860.10">
    <property type="entry name" value="Sodium:dicarboxylate symporter"/>
    <property type="match status" value="1"/>
</dbReference>
<dbReference type="GO" id="GO:0005886">
    <property type="term" value="C:plasma membrane"/>
    <property type="evidence" value="ECO:0007669"/>
    <property type="project" value="TreeGrafter"/>
</dbReference>